<organism evidence="2 3">
    <name type="scientific">Aspergillus pseudoustus</name>
    <dbReference type="NCBI Taxonomy" id="1810923"/>
    <lineage>
        <taxon>Eukaryota</taxon>
        <taxon>Fungi</taxon>
        <taxon>Dikarya</taxon>
        <taxon>Ascomycota</taxon>
        <taxon>Pezizomycotina</taxon>
        <taxon>Eurotiomycetes</taxon>
        <taxon>Eurotiomycetidae</taxon>
        <taxon>Eurotiales</taxon>
        <taxon>Aspergillaceae</taxon>
        <taxon>Aspergillus</taxon>
        <taxon>Aspergillus subgen. Nidulantes</taxon>
    </lineage>
</organism>
<feature type="signal peptide" evidence="1">
    <location>
        <begin position="1"/>
        <end position="20"/>
    </location>
</feature>
<comment type="caution">
    <text evidence="2">The sequence shown here is derived from an EMBL/GenBank/DDBJ whole genome shotgun (WGS) entry which is preliminary data.</text>
</comment>
<keyword evidence="3" id="KW-1185">Reference proteome</keyword>
<gene>
    <name evidence="2" type="ORF">BJY01DRAFT_69594</name>
</gene>
<protein>
    <recommendedName>
        <fullName evidence="4">Secreted protein</fullName>
    </recommendedName>
</protein>
<proteinExistence type="predicted"/>
<feature type="chain" id="PRO_5047169011" description="Secreted protein" evidence="1">
    <location>
        <begin position="21"/>
        <end position="84"/>
    </location>
</feature>
<keyword evidence="1" id="KW-0732">Signal</keyword>
<evidence type="ECO:0008006" key="4">
    <source>
        <dbReference type="Google" id="ProtNLM"/>
    </source>
</evidence>
<reference evidence="2 3" key="1">
    <citation type="submission" date="2024-07" db="EMBL/GenBank/DDBJ databases">
        <title>Section-level genome sequencing and comparative genomics of Aspergillus sections Usti and Cavernicolus.</title>
        <authorList>
            <consortium name="Lawrence Berkeley National Laboratory"/>
            <person name="Nybo J.L."/>
            <person name="Vesth T.C."/>
            <person name="Theobald S."/>
            <person name="Frisvad J.C."/>
            <person name="Larsen T.O."/>
            <person name="Kjaerboelling I."/>
            <person name="Rothschild-Mancinelli K."/>
            <person name="Lyhne E.K."/>
            <person name="Kogle M.E."/>
            <person name="Barry K."/>
            <person name="Clum A."/>
            <person name="Na H."/>
            <person name="Ledsgaard L."/>
            <person name="Lin J."/>
            <person name="Lipzen A."/>
            <person name="Kuo A."/>
            <person name="Riley R."/>
            <person name="Mondo S."/>
            <person name="Labutti K."/>
            <person name="Haridas S."/>
            <person name="Pangalinan J."/>
            <person name="Salamov A.A."/>
            <person name="Simmons B.A."/>
            <person name="Magnuson J.K."/>
            <person name="Chen J."/>
            <person name="Drula E."/>
            <person name="Henrissat B."/>
            <person name="Wiebenga A."/>
            <person name="Lubbers R.J."/>
            <person name="Gomes A.C."/>
            <person name="Makela M.R."/>
            <person name="Stajich J."/>
            <person name="Grigoriev I.V."/>
            <person name="Mortensen U.H."/>
            <person name="De Vries R.P."/>
            <person name="Baker S.E."/>
            <person name="Andersen M.R."/>
        </authorList>
    </citation>
    <scope>NUCLEOTIDE SEQUENCE [LARGE SCALE GENOMIC DNA]</scope>
    <source>
        <strain evidence="2 3">CBS 123904</strain>
    </source>
</reference>
<dbReference type="Proteomes" id="UP001610446">
    <property type="component" value="Unassembled WGS sequence"/>
</dbReference>
<sequence length="84" mass="9202">MTRSIGCHVLLATAFHLSGSFVPDSPLSETPEKHAEKKGHSKLSARFGNNHNIIAQNFAIAFCQGIIAKSEGIRENERVFKCCC</sequence>
<dbReference type="EMBL" id="JBFXLU010000002">
    <property type="protein sequence ID" value="KAL2857884.1"/>
    <property type="molecule type" value="Genomic_DNA"/>
</dbReference>
<evidence type="ECO:0000313" key="3">
    <source>
        <dbReference type="Proteomes" id="UP001610446"/>
    </source>
</evidence>
<evidence type="ECO:0000256" key="1">
    <source>
        <dbReference type="SAM" id="SignalP"/>
    </source>
</evidence>
<name>A0ABR4L055_9EURO</name>
<evidence type="ECO:0000313" key="2">
    <source>
        <dbReference type="EMBL" id="KAL2857884.1"/>
    </source>
</evidence>
<accession>A0ABR4L055</accession>